<evidence type="ECO:0000313" key="1">
    <source>
        <dbReference type="EMBL" id="WNO27311.1"/>
    </source>
</evidence>
<organism evidence="1 2">
    <name type="scientific">Gordonia phage Kwekel</name>
    <dbReference type="NCBI Taxonomy" id="3077820"/>
    <lineage>
        <taxon>Viruses</taxon>
        <taxon>Duplodnaviria</taxon>
        <taxon>Heunggongvirae</taxon>
        <taxon>Uroviricota</taxon>
        <taxon>Caudoviricetes</taxon>
        <taxon>Stackebrandtviridae</taxon>
        <taxon>Schenleyvirinae</taxon>
        <taxon>Dexdertvirus</taxon>
        <taxon>Dexdertvirus kwekel</taxon>
    </lineage>
</organism>
<sequence>MTGTKVRGLTGLNVAAVRIAAEALGDDTAGMLDGLTATTFTYPGTPADAIAWLDNGRQALVAGGYRGNAHPVRSLAAVRRKFAQQ</sequence>
<accession>A0AA96QXY5</accession>
<proteinExistence type="predicted"/>
<name>A0AA96QXY5_9CAUD</name>
<dbReference type="EMBL" id="OR521074">
    <property type="protein sequence ID" value="WNO27311.1"/>
    <property type="molecule type" value="Genomic_DNA"/>
</dbReference>
<gene>
    <name evidence="1" type="primary">9</name>
    <name evidence="1" type="ORF">SEA_KWEKEL_9</name>
</gene>
<reference evidence="1 2" key="1">
    <citation type="submission" date="2023-08" db="EMBL/GenBank/DDBJ databases">
        <authorList>
            <person name="Wingfield L.M."/>
            <person name="White W.R."/>
            <person name="West C.J."/>
            <person name="Wendt R.N."/>
            <person name="Turner G.C."/>
            <person name="Treadway A.R."/>
            <person name="Swint M.R."/>
            <person name="Swindle R.E."/>
            <person name="Steinfeldt B."/>
            <person name="Smith E.H."/>
            <person name="Sexton S.H."/>
            <person name="Sanford B.N."/>
            <person name="Mott M.G."/>
            <person name="Malone J.B."/>
            <person name="Lynch A.J."/>
            <person name="Lawson L.W."/>
            <person name="Kyzer E.F."/>
            <person name="Knight E.S."/>
            <person name="Jeffus L.A."/>
            <person name="Garrison L.D."/>
            <person name="Edds J.T."/>
            <person name="Dumas P.M."/>
            <person name="Dresser A.M."/>
            <person name="Craft C.S."/>
            <person name="Cole C.E."/>
            <person name="Reyna N.S."/>
            <person name="Plymale R.C."/>
            <person name="Russell D.A."/>
            <person name="Jacobs-Sera D."/>
            <person name="Hatfull G.F."/>
        </authorList>
    </citation>
    <scope>NUCLEOTIDE SEQUENCE [LARGE SCALE GENOMIC DNA]</scope>
</reference>
<keyword evidence="2" id="KW-1185">Reference proteome</keyword>
<protein>
    <submittedName>
        <fullName evidence="1">Uncharacterized protein</fullName>
    </submittedName>
</protein>
<evidence type="ECO:0000313" key="2">
    <source>
        <dbReference type="Proteomes" id="UP001303045"/>
    </source>
</evidence>
<dbReference type="Proteomes" id="UP001303045">
    <property type="component" value="Segment"/>
</dbReference>